<evidence type="ECO:0000313" key="1">
    <source>
        <dbReference type="EMBL" id="ODB96694.1"/>
    </source>
</evidence>
<keyword evidence="2" id="KW-1185">Reference proteome</keyword>
<protein>
    <submittedName>
        <fullName evidence="1">Uncharacterized protein</fullName>
    </submittedName>
</protein>
<proteinExistence type="predicted"/>
<accession>A0A1E2UQC3</accession>
<dbReference type="OrthoDB" id="195541at2"/>
<gene>
    <name evidence="1" type="ORF">A3196_07945</name>
</gene>
<comment type="caution">
    <text evidence="1">The sequence shown here is derived from an EMBL/GenBank/DDBJ whole genome shotgun (WGS) entry which is preliminary data.</text>
</comment>
<sequence length="177" mass="20810">MLFLTLCTPRIVVSATSDSEIFSQQLPDNYLQVVLTQRKGLSDIVDYLEFNTDLFNDQNTTENQLPDKTEWQQIRSTWVSLLDRLMILDSISQSHEDYKQQDEVTRKRAFPIAYTAFLTHYRYELDFLQITERNSQVHILLNERVVELGFESGTYSKIKFHYLNIAITTEFARLSLN</sequence>
<dbReference type="RefSeq" id="WP_069019341.1">
    <property type="nucleotide sequence ID" value="NZ_LVJY01000003.1"/>
</dbReference>
<dbReference type="AlphaFoldDB" id="A0A1E2UQC3"/>
<dbReference type="Proteomes" id="UP000094849">
    <property type="component" value="Unassembled WGS sequence"/>
</dbReference>
<organism evidence="1 2">
    <name type="scientific">Candidatus Thiodiazotropha endoloripes</name>
    <dbReference type="NCBI Taxonomy" id="1818881"/>
    <lineage>
        <taxon>Bacteria</taxon>
        <taxon>Pseudomonadati</taxon>
        <taxon>Pseudomonadota</taxon>
        <taxon>Gammaproteobacteria</taxon>
        <taxon>Chromatiales</taxon>
        <taxon>Sedimenticolaceae</taxon>
        <taxon>Candidatus Thiodiazotropha</taxon>
    </lineage>
</organism>
<reference evidence="1 2" key="1">
    <citation type="submission" date="2016-03" db="EMBL/GenBank/DDBJ databases">
        <title>Chemosynthetic sulphur-oxidizing symbionts of marine invertebrate animals are capable of nitrogen fixation.</title>
        <authorList>
            <person name="Petersen J.M."/>
            <person name="Kemper A."/>
            <person name="Gruber-Vodicka H."/>
            <person name="Cardini U."/>
            <person name="Geest Mvander."/>
            <person name="Kleiner M."/>
            <person name="Bulgheresi S."/>
            <person name="Fussmann M."/>
            <person name="Herbold C."/>
            <person name="Seah B.K.B."/>
            <person name="Antony C.Paul."/>
            <person name="Liu D."/>
            <person name="Belitz A."/>
            <person name="Weber M."/>
        </authorList>
    </citation>
    <scope>NUCLEOTIDE SEQUENCE [LARGE SCALE GENOMIC DNA]</scope>
    <source>
        <strain evidence="1">G_D</strain>
    </source>
</reference>
<name>A0A1E2UQC3_9GAMM</name>
<dbReference type="EMBL" id="LVJZ01000003">
    <property type="protein sequence ID" value="ODB96694.1"/>
    <property type="molecule type" value="Genomic_DNA"/>
</dbReference>
<dbReference type="STRING" id="1818881.A3196_07945"/>
<evidence type="ECO:0000313" key="2">
    <source>
        <dbReference type="Proteomes" id="UP000094849"/>
    </source>
</evidence>